<name>A0ABT9WR52_9BACI</name>
<comment type="caution">
    <text evidence="1">The sequence shown here is derived from an EMBL/GenBank/DDBJ whole genome shotgun (WGS) entry which is preliminary data.</text>
</comment>
<dbReference type="RefSeq" id="WP_307228352.1">
    <property type="nucleotide sequence ID" value="NZ_JAUSTT010000008.1"/>
</dbReference>
<keyword evidence="2" id="KW-1185">Reference proteome</keyword>
<sequence length="50" mass="5742">MSDWFGPQDKESFASNTSNEEKAASFFEDARDLSLCSTSYEWGIRENPIF</sequence>
<gene>
    <name evidence="1" type="ORF">J2S08_001601</name>
</gene>
<protein>
    <submittedName>
        <fullName evidence="1">Uncharacterized protein</fullName>
    </submittedName>
</protein>
<accession>A0ABT9WR52</accession>
<dbReference type="Proteomes" id="UP001223586">
    <property type="component" value="Unassembled WGS sequence"/>
</dbReference>
<proteinExistence type="predicted"/>
<evidence type="ECO:0000313" key="1">
    <source>
        <dbReference type="EMBL" id="MDQ0175765.1"/>
    </source>
</evidence>
<evidence type="ECO:0000313" key="2">
    <source>
        <dbReference type="Proteomes" id="UP001223586"/>
    </source>
</evidence>
<reference evidence="1 2" key="1">
    <citation type="submission" date="2023-07" db="EMBL/GenBank/DDBJ databases">
        <title>Genomic Encyclopedia of Type Strains, Phase IV (KMG-IV): sequencing the most valuable type-strain genomes for metagenomic binning, comparative biology and taxonomic classification.</title>
        <authorList>
            <person name="Goeker M."/>
        </authorList>
    </citation>
    <scope>NUCLEOTIDE SEQUENCE [LARGE SCALE GENOMIC DNA]</scope>
    <source>
        <strain evidence="1 2">DSM 23837</strain>
    </source>
</reference>
<organism evidence="1 2">
    <name type="scientific">Bacillus chungangensis</name>
    <dbReference type="NCBI Taxonomy" id="587633"/>
    <lineage>
        <taxon>Bacteria</taxon>
        <taxon>Bacillati</taxon>
        <taxon>Bacillota</taxon>
        <taxon>Bacilli</taxon>
        <taxon>Bacillales</taxon>
        <taxon>Bacillaceae</taxon>
        <taxon>Bacillus</taxon>
    </lineage>
</organism>
<dbReference type="EMBL" id="JAUSTT010000008">
    <property type="protein sequence ID" value="MDQ0175765.1"/>
    <property type="molecule type" value="Genomic_DNA"/>
</dbReference>